<gene>
    <name evidence="10" type="ORF">dsmv_1724</name>
</gene>
<keyword evidence="6" id="KW-0175">Coiled coil</keyword>
<dbReference type="InterPro" id="IPR003646">
    <property type="entry name" value="SH3-like_bac-type"/>
</dbReference>
<evidence type="ECO:0000313" key="11">
    <source>
        <dbReference type="Proteomes" id="UP000014977"/>
    </source>
</evidence>
<dbReference type="GO" id="GO:0016020">
    <property type="term" value="C:membrane"/>
    <property type="evidence" value="ECO:0007669"/>
    <property type="project" value="UniProtKB-SubCell"/>
</dbReference>
<evidence type="ECO:0000256" key="1">
    <source>
        <dbReference type="ARBA" id="ARBA00004167"/>
    </source>
</evidence>
<evidence type="ECO:0000259" key="9">
    <source>
        <dbReference type="PROSITE" id="PS51781"/>
    </source>
</evidence>
<dbReference type="OrthoDB" id="5418566at2"/>
<feature type="chain" id="PRO_5011740572" evidence="8">
    <location>
        <begin position="21"/>
        <end position="217"/>
    </location>
</feature>
<reference evidence="10 11" key="1">
    <citation type="journal article" date="2013" name="Genome Announc.">
        <title>Draft genome sequences for three mercury-methylating, sulfate-reducing bacteria.</title>
        <authorList>
            <person name="Brown S.D."/>
            <person name="Hurt R.A.Jr."/>
            <person name="Gilmour C.C."/>
            <person name="Elias D.A."/>
        </authorList>
    </citation>
    <scope>NUCLEOTIDE SEQUENCE [LARGE SCALE GENOMIC DNA]</scope>
    <source>
        <strain evidence="10 11">DSM 2059</strain>
    </source>
</reference>
<feature type="domain" description="SH3b" evidence="9">
    <location>
        <begin position="20"/>
        <end position="84"/>
    </location>
</feature>
<feature type="signal peptide" evidence="8">
    <location>
        <begin position="1"/>
        <end position="20"/>
    </location>
</feature>
<dbReference type="Pfam" id="PF08239">
    <property type="entry name" value="SH3_3"/>
    <property type="match status" value="1"/>
</dbReference>
<proteinExistence type="predicted"/>
<keyword evidence="5 7" id="KW-0472">Membrane</keyword>
<keyword evidence="4 7" id="KW-1133">Transmembrane helix</keyword>
<dbReference type="Proteomes" id="UP000014977">
    <property type="component" value="Unassembled WGS sequence"/>
</dbReference>
<evidence type="ECO:0000256" key="6">
    <source>
        <dbReference type="SAM" id="Coils"/>
    </source>
</evidence>
<evidence type="ECO:0000313" key="10">
    <source>
        <dbReference type="EMBL" id="EPR41997.1"/>
    </source>
</evidence>
<evidence type="ECO:0000256" key="8">
    <source>
        <dbReference type="SAM" id="SignalP"/>
    </source>
</evidence>
<sequence>MKKILTIGICLLVFSAAAQAEKMYVNDTIRITIRTGPGINYKVIGEAESGQEMDVRGSRDGWSRVRLSDGREGWVISRFLIRNSSRNKQLTALQEAHDTLAAEVDALKQENERLKEENQRLDLLSGESRRTLEEITHSYDVLKTESRDFLKVKAAYEAAAEGLEEQKRMTDQLKARTEDQEWQKNAAFFVGGGVLVLLGFFVGALSRGDSRRRSSLL</sequence>
<dbReference type="PROSITE" id="PS51781">
    <property type="entry name" value="SH3B"/>
    <property type="match status" value="1"/>
</dbReference>
<keyword evidence="11" id="KW-1185">Reference proteome</keyword>
<accession>S7TY41</accession>
<evidence type="ECO:0000256" key="5">
    <source>
        <dbReference type="ARBA" id="ARBA00023136"/>
    </source>
</evidence>
<evidence type="ECO:0000256" key="7">
    <source>
        <dbReference type="SAM" id="Phobius"/>
    </source>
</evidence>
<feature type="coiled-coil region" evidence="6">
    <location>
        <begin position="90"/>
        <end position="134"/>
    </location>
</feature>
<organism evidence="10 11">
    <name type="scientific">Desulfococcus multivorans DSM 2059</name>
    <dbReference type="NCBI Taxonomy" id="1121405"/>
    <lineage>
        <taxon>Bacteria</taxon>
        <taxon>Pseudomonadati</taxon>
        <taxon>Thermodesulfobacteriota</taxon>
        <taxon>Desulfobacteria</taxon>
        <taxon>Desulfobacterales</taxon>
        <taxon>Desulfococcaceae</taxon>
        <taxon>Desulfococcus</taxon>
    </lineage>
</organism>
<comment type="subcellular location">
    <subcellularLocation>
        <location evidence="1">Membrane</location>
        <topology evidence="1">Single-pass membrane protein</topology>
    </subcellularLocation>
</comment>
<dbReference type="eggNOG" id="COG4991">
    <property type="taxonomic scope" value="Bacteria"/>
</dbReference>
<keyword evidence="3 8" id="KW-0732">Signal</keyword>
<dbReference type="AlphaFoldDB" id="S7TY41"/>
<keyword evidence="2 7" id="KW-0812">Transmembrane</keyword>
<evidence type="ECO:0000256" key="2">
    <source>
        <dbReference type="ARBA" id="ARBA00022692"/>
    </source>
</evidence>
<protein>
    <submittedName>
        <fullName evidence="10">Putative conserved protein UCP006158, SH3, YgiM</fullName>
    </submittedName>
</protein>
<dbReference type="NCBIfam" id="TIGR04211">
    <property type="entry name" value="SH3_and_anchor"/>
    <property type="match status" value="1"/>
</dbReference>
<feature type="transmembrane region" description="Helical" evidence="7">
    <location>
        <begin position="186"/>
        <end position="205"/>
    </location>
</feature>
<name>S7TY41_DESML</name>
<evidence type="ECO:0000256" key="3">
    <source>
        <dbReference type="ARBA" id="ARBA00022729"/>
    </source>
</evidence>
<dbReference type="STRING" id="897.B2D07_02840"/>
<dbReference type="EMBL" id="ATHJ01000070">
    <property type="protein sequence ID" value="EPR41997.1"/>
    <property type="molecule type" value="Genomic_DNA"/>
</dbReference>
<dbReference type="Gene3D" id="2.30.30.40">
    <property type="entry name" value="SH3 Domains"/>
    <property type="match status" value="1"/>
</dbReference>
<dbReference type="InterPro" id="IPR016476">
    <property type="entry name" value="SH3_dom_pro"/>
</dbReference>
<dbReference type="SMART" id="SM00287">
    <property type="entry name" value="SH3b"/>
    <property type="match status" value="1"/>
</dbReference>
<evidence type="ECO:0000256" key="4">
    <source>
        <dbReference type="ARBA" id="ARBA00022989"/>
    </source>
</evidence>
<comment type="caution">
    <text evidence="10">The sequence shown here is derived from an EMBL/GenBank/DDBJ whole genome shotgun (WGS) entry which is preliminary data.</text>
</comment>
<dbReference type="RefSeq" id="WP_020876108.1">
    <property type="nucleotide sequence ID" value="NZ_ATHJ01000070.1"/>
</dbReference>